<keyword evidence="6" id="KW-1185">Reference proteome</keyword>
<dbReference type="Pfam" id="PF03323">
    <property type="entry name" value="GerA"/>
    <property type="match status" value="1"/>
</dbReference>
<dbReference type="Proteomes" id="UP000239549">
    <property type="component" value="Unassembled WGS sequence"/>
</dbReference>
<dbReference type="InterPro" id="IPR050768">
    <property type="entry name" value="UPF0353/GerABKA_families"/>
</dbReference>
<sequence>MRRVTRHIKGGCRNKAKIPPGSSNKDSSAELDESLLLTENLTTNLFRIKQFLIDCSDIVYREFLFAQREDIRLVMIYTDGLADKSQLSDQIMRALSLELPLSAPQADITRSGAYHLIKERGVCVHQIKETNRLDEIIEAILSGDTVLLVEGNSTAIINGARGWESRSISEPDTEVIVRGPREAFVENLSTNTAMLRRKLKSHLLKIEALRLGRISKTDVVIIYIKGVANEKLVTEVKRRLRKIDLDGILGSGYIEELIEDNPWSPFPQINHTERPDRMAARLLEGRVGIMVDGTPFALTVPNVFIEYLQAPEDYYERFYFATGVRIIRFAALVLSLTAPSLYVAIITFHQEMLPTPLLLSIAAQRESVPYPAIFEVLFMELSFEILREAGIRLPRQIGQAVSIVGALIIGEAAVRAGLVASATVIVVAITGISSFVFFYSASIAIRMLRFPIMMASAALGLFGLISSIIVLVLHLCSLRSFGIPYLSPVAPISVGDMKDVVLRVPWWAMYNRPRLIGWKNPRRLGPEQKPDFPEVKNRGGAGDA</sequence>
<feature type="transmembrane region" description="Helical" evidence="4">
    <location>
        <begin position="326"/>
        <end position="348"/>
    </location>
</feature>
<dbReference type="GO" id="GO:0016020">
    <property type="term" value="C:membrane"/>
    <property type="evidence" value="ECO:0007669"/>
    <property type="project" value="InterPro"/>
</dbReference>
<accession>A0A2L2XFU3</accession>
<comment type="similarity">
    <text evidence="1">Belongs to the GerABKA family.</text>
</comment>
<keyword evidence="4" id="KW-0812">Transmembrane</keyword>
<name>A0A2L2XFU3_9FIRM</name>
<evidence type="ECO:0000313" key="6">
    <source>
        <dbReference type="Proteomes" id="UP000239549"/>
    </source>
</evidence>
<feature type="transmembrane region" description="Helical" evidence="4">
    <location>
        <begin position="452"/>
        <end position="475"/>
    </location>
</feature>
<dbReference type="GO" id="GO:0009847">
    <property type="term" value="P:spore germination"/>
    <property type="evidence" value="ECO:0007669"/>
    <property type="project" value="InterPro"/>
</dbReference>
<evidence type="ECO:0000313" key="5">
    <source>
        <dbReference type="EMBL" id="GBF35207.1"/>
    </source>
</evidence>
<dbReference type="PIRSF" id="PIRSF005690">
    <property type="entry name" value="GerBA"/>
    <property type="match status" value="1"/>
</dbReference>
<feature type="region of interest" description="Disordered" evidence="3">
    <location>
        <begin position="521"/>
        <end position="544"/>
    </location>
</feature>
<dbReference type="RefSeq" id="WP_104373299.1">
    <property type="nucleotide sequence ID" value="NZ_BFAV01000157.1"/>
</dbReference>
<protein>
    <submittedName>
        <fullName evidence="5">Spore germination protein GerKA</fullName>
    </submittedName>
</protein>
<dbReference type="PANTHER" id="PTHR22550">
    <property type="entry name" value="SPORE GERMINATION PROTEIN"/>
    <property type="match status" value="1"/>
</dbReference>
<dbReference type="InterPro" id="IPR004995">
    <property type="entry name" value="Spore_Ger"/>
</dbReference>
<dbReference type="AlphaFoldDB" id="A0A2L2XFU3"/>
<feature type="transmembrane region" description="Helical" evidence="4">
    <location>
        <begin position="424"/>
        <end position="445"/>
    </location>
</feature>
<evidence type="ECO:0000256" key="2">
    <source>
        <dbReference type="ARBA" id="ARBA00023136"/>
    </source>
</evidence>
<evidence type="ECO:0000256" key="4">
    <source>
        <dbReference type="SAM" id="Phobius"/>
    </source>
</evidence>
<feature type="compositionally biased region" description="Basic and acidic residues" evidence="3">
    <location>
        <begin position="524"/>
        <end position="537"/>
    </location>
</feature>
<dbReference type="PANTHER" id="PTHR22550:SF5">
    <property type="entry name" value="LEUCINE ZIPPER PROTEIN 4"/>
    <property type="match status" value="1"/>
</dbReference>
<keyword evidence="2 4" id="KW-0472">Membrane</keyword>
<dbReference type="EMBL" id="BFAV01000157">
    <property type="protein sequence ID" value="GBF35207.1"/>
    <property type="molecule type" value="Genomic_DNA"/>
</dbReference>
<gene>
    <name evidence="5" type="ORF">DCCM_4330</name>
</gene>
<dbReference type="OrthoDB" id="1726708at2"/>
<reference evidence="6" key="1">
    <citation type="submission" date="2018-02" db="EMBL/GenBank/DDBJ databases">
        <title>Genome sequence of Desulfocucumis palustris strain NAW-5.</title>
        <authorList>
            <person name="Watanabe M."/>
            <person name="Kojima H."/>
            <person name="Fukui M."/>
        </authorList>
    </citation>
    <scope>NUCLEOTIDE SEQUENCE [LARGE SCALE GENOMIC DNA]</scope>
    <source>
        <strain evidence="6">NAW-5</strain>
    </source>
</reference>
<keyword evidence="4" id="KW-1133">Transmembrane helix</keyword>
<organism evidence="5 6">
    <name type="scientific">Desulfocucumis palustris</name>
    <dbReference type="NCBI Taxonomy" id="1898651"/>
    <lineage>
        <taxon>Bacteria</taxon>
        <taxon>Bacillati</taxon>
        <taxon>Bacillota</taxon>
        <taxon>Clostridia</taxon>
        <taxon>Eubacteriales</taxon>
        <taxon>Desulfocucumaceae</taxon>
        <taxon>Desulfocucumis</taxon>
    </lineage>
</organism>
<evidence type="ECO:0000256" key="3">
    <source>
        <dbReference type="SAM" id="MobiDB-lite"/>
    </source>
</evidence>
<proteinExistence type="inferred from homology"/>
<comment type="caution">
    <text evidence="5">The sequence shown here is derived from an EMBL/GenBank/DDBJ whole genome shotgun (WGS) entry which is preliminary data.</text>
</comment>
<evidence type="ECO:0000256" key="1">
    <source>
        <dbReference type="ARBA" id="ARBA00005278"/>
    </source>
</evidence>